<dbReference type="EMBL" id="CM009754">
    <property type="protein sequence ID" value="PUZ50500.1"/>
    <property type="molecule type" value="Genomic_DNA"/>
</dbReference>
<reference evidence="1 2" key="1">
    <citation type="submission" date="2018-04" db="EMBL/GenBank/DDBJ databases">
        <title>WGS assembly of Panicum hallii var. hallii HAL2.</title>
        <authorList>
            <person name="Lovell J."/>
            <person name="Jenkins J."/>
            <person name="Lowry D."/>
            <person name="Mamidi S."/>
            <person name="Sreedasyam A."/>
            <person name="Weng X."/>
            <person name="Barry K."/>
            <person name="Bonette J."/>
            <person name="Campitelli B."/>
            <person name="Daum C."/>
            <person name="Gordon S."/>
            <person name="Gould B."/>
            <person name="Lipzen A."/>
            <person name="MacQueen A."/>
            <person name="Palacio-Mejia J."/>
            <person name="Plott C."/>
            <person name="Shakirov E."/>
            <person name="Shu S."/>
            <person name="Yoshinaga Y."/>
            <person name="Zane M."/>
            <person name="Rokhsar D."/>
            <person name="Grimwood J."/>
            <person name="Schmutz J."/>
            <person name="Juenger T."/>
        </authorList>
    </citation>
    <scope>NUCLEOTIDE SEQUENCE [LARGE SCALE GENOMIC DNA]</scope>
    <source>
        <strain evidence="2">cv. HAL2</strain>
    </source>
</reference>
<name>A0A2T7D4N2_9POAL</name>
<protein>
    <submittedName>
        <fullName evidence="1">Uncharacterized protein</fullName>
    </submittedName>
</protein>
<gene>
    <name evidence="1" type="ORF">GQ55_6G063100</name>
</gene>
<organism evidence="1 2">
    <name type="scientific">Panicum hallii var. hallii</name>
    <dbReference type="NCBI Taxonomy" id="1504633"/>
    <lineage>
        <taxon>Eukaryota</taxon>
        <taxon>Viridiplantae</taxon>
        <taxon>Streptophyta</taxon>
        <taxon>Embryophyta</taxon>
        <taxon>Tracheophyta</taxon>
        <taxon>Spermatophyta</taxon>
        <taxon>Magnoliopsida</taxon>
        <taxon>Liliopsida</taxon>
        <taxon>Poales</taxon>
        <taxon>Poaceae</taxon>
        <taxon>PACMAD clade</taxon>
        <taxon>Panicoideae</taxon>
        <taxon>Panicodae</taxon>
        <taxon>Paniceae</taxon>
        <taxon>Panicinae</taxon>
        <taxon>Panicum</taxon>
        <taxon>Panicum sect. Panicum</taxon>
    </lineage>
</organism>
<dbReference type="AlphaFoldDB" id="A0A2T7D4N2"/>
<proteinExistence type="predicted"/>
<evidence type="ECO:0000313" key="2">
    <source>
        <dbReference type="Proteomes" id="UP000244336"/>
    </source>
</evidence>
<keyword evidence="2" id="KW-1185">Reference proteome</keyword>
<evidence type="ECO:0000313" key="1">
    <source>
        <dbReference type="EMBL" id="PUZ50500.1"/>
    </source>
</evidence>
<dbReference type="Gramene" id="PUZ50500">
    <property type="protein sequence ID" value="PUZ50500"/>
    <property type="gene ID" value="GQ55_6G063100"/>
</dbReference>
<dbReference type="Proteomes" id="UP000244336">
    <property type="component" value="Chromosome 6"/>
</dbReference>
<sequence length="147" mass="17445">MLRRRREQRTYVGKELLVLPVPILFRRTTPTRTRKSHRRTNQRLSRQPLLKRKRRRELAMCALVRITLLQSVRTAKATTPPTWLLASLEEHRDRRDFLLADGERIACACSWCWYGKSEVYFGEDRAAEERAACPHHQEEFSQRLSTV</sequence>
<accession>A0A2T7D4N2</accession>